<dbReference type="PANTHER" id="PTHR30055:SF234">
    <property type="entry name" value="HTH-TYPE TRANSCRIPTIONAL REGULATOR BETI"/>
    <property type="match status" value="1"/>
</dbReference>
<accession>A0A8E2X411</accession>
<evidence type="ECO:0000313" key="6">
    <source>
        <dbReference type="EMBL" id="EWC63624.1"/>
    </source>
</evidence>
<keyword evidence="1" id="KW-0805">Transcription regulation</keyword>
<sequence length="209" mass="22662">MSPREYPALPRGRHRLSRDDVRTAQRDKLIAGMADVVAEKGYNKATIADVLRRVHVSRETFYQQFSDKEDCFLATLDRCADVVLAMIAAAVPSAEDAPPVERFARGLSAYLAALAEQWPVTRTFFLEAFAAGSAAQQRRFAAQERFAVVVDAGFAADPAWRALPDPAFAARFLAGGLSALVTAAVAADAPGRLADLHEPVVALVRHLLD</sequence>
<keyword evidence="2 4" id="KW-0238">DNA-binding</keyword>
<dbReference type="OrthoDB" id="5242485at2"/>
<dbReference type="Gene3D" id="1.10.357.10">
    <property type="entry name" value="Tetracycline Repressor, domain 2"/>
    <property type="match status" value="1"/>
</dbReference>
<proteinExistence type="predicted"/>
<organism evidence="6 7">
    <name type="scientific">Actinokineospora spheciospongiae</name>
    <dbReference type="NCBI Taxonomy" id="909613"/>
    <lineage>
        <taxon>Bacteria</taxon>
        <taxon>Bacillati</taxon>
        <taxon>Actinomycetota</taxon>
        <taxon>Actinomycetes</taxon>
        <taxon>Pseudonocardiales</taxon>
        <taxon>Pseudonocardiaceae</taxon>
        <taxon>Actinokineospora</taxon>
    </lineage>
</organism>
<dbReference type="RefSeq" id="WP_035279296.1">
    <property type="nucleotide sequence ID" value="NZ_AYXG01000042.1"/>
</dbReference>
<keyword evidence="3" id="KW-0804">Transcription</keyword>
<dbReference type="SUPFAM" id="SSF46689">
    <property type="entry name" value="Homeodomain-like"/>
    <property type="match status" value="1"/>
</dbReference>
<gene>
    <name evidence="6" type="ORF">UO65_1078</name>
</gene>
<dbReference type="EMBL" id="AYXG01000042">
    <property type="protein sequence ID" value="EWC63624.1"/>
    <property type="molecule type" value="Genomic_DNA"/>
</dbReference>
<dbReference type="InterPro" id="IPR001647">
    <property type="entry name" value="HTH_TetR"/>
</dbReference>
<evidence type="ECO:0000313" key="7">
    <source>
        <dbReference type="Proteomes" id="UP000019277"/>
    </source>
</evidence>
<evidence type="ECO:0000256" key="1">
    <source>
        <dbReference type="ARBA" id="ARBA00023015"/>
    </source>
</evidence>
<evidence type="ECO:0000259" key="5">
    <source>
        <dbReference type="PROSITE" id="PS50977"/>
    </source>
</evidence>
<dbReference type="Proteomes" id="UP000019277">
    <property type="component" value="Unassembled WGS sequence"/>
</dbReference>
<dbReference type="Pfam" id="PF00440">
    <property type="entry name" value="TetR_N"/>
    <property type="match status" value="1"/>
</dbReference>
<dbReference type="GO" id="GO:0000976">
    <property type="term" value="F:transcription cis-regulatory region binding"/>
    <property type="evidence" value="ECO:0007669"/>
    <property type="project" value="TreeGrafter"/>
</dbReference>
<evidence type="ECO:0000256" key="4">
    <source>
        <dbReference type="PROSITE-ProRule" id="PRU00335"/>
    </source>
</evidence>
<dbReference type="AlphaFoldDB" id="W7JC84"/>
<reference evidence="6 7" key="1">
    <citation type="journal article" date="2014" name="Genome Announc.">
        <title>Draft Genome Sequence of the Antitrypanosomally Active Sponge-Associated Bacterium Actinokineospora sp. Strain EG49.</title>
        <authorList>
            <person name="Harjes J."/>
            <person name="Ryu T."/>
            <person name="Abdelmohsen U.R."/>
            <person name="Moitinho-Silva L."/>
            <person name="Horn H."/>
            <person name="Ravasi T."/>
            <person name="Hentschel U."/>
        </authorList>
    </citation>
    <scope>NUCLEOTIDE SEQUENCE [LARGE SCALE GENOMIC DNA]</scope>
    <source>
        <strain evidence="6 7">EG49</strain>
    </source>
</reference>
<dbReference type="eggNOG" id="COG1309">
    <property type="taxonomic scope" value="Bacteria"/>
</dbReference>
<dbReference type="InterPro" id="IPR050109">
    <property type="entry name" value="HTH-type_TetR-like_transc_reg"/>
</dbReference>
<dbReference type="PANTHER" id="PTHR30055">
    <property type="entry name" value="HTH-TYPE TRANSCRIPTIONAL REGULATOR RUTR"/>
    <property type="match status" value="1"/>
</dbReference>
<dbReference type="GO" id="GO:0003700">
    <property type="term" value="F:DNA-binding transcription factor activity"/>
    <property type="evidence" value="ECO:0007669"/>
    <property type="project" value="TreeGrafter"/>
</dbReference>
<keyword evidence="7" id="KW-1185">Reference proteome</keyword>
<evidence type="ECO:0000256" key="2">
    <source>
        <dbReference type="ARBA" id="ARBA00023125"/>
    </source>
</evidence>
<dbReference type="InterPro" id="IPR009057">
    <property type="entry name" value="Homeodomain-like_sf"/>
</dbReference>
<name>W7JC84_9PSEU</name>
<evidence type="ECO:0000256" key="3">
    <source>
        <dbReference type="ARBA" id="ARBA00023163"/>
    </source>
</evidence>
<comment type="caution">
    <text evidence="6">The sequence shown here is derived from an EMBL/GenBank/DDBJ whole genome shotgun (WGS) entry which is preliminary data.</text>
</comment>
<dbReference type="STRING" id="909613.UO65_1078"/>
<dbReference type="PROSITE" id="PS50977">
    <property type="entry name" value="HTH_TETR_2"/>
    <property type="match status" value="1"/>
</dbReference>
<feature type="domain" description="HTH tetR-type" evidence="5">
    <location>
        <begin position="23"/>
        <end position="83"/>
    </location>
</feature>
<protein>
    <submittedName>
        <fullName evidence="6">Transcriptional regulator, TetR family</fullName>
    </submittedName>
</protein>
<accession>W7JC84</accession>
<feature type="DNA-binding region" description="H-T-H motif" evidence="4">
    <location>
        <begin position="46"/>
        <end position="65"/>
    </location>
</feature>
<dbReference type="Gene3D" id="1.10.10.60">
    <property type="entry name" value="Homeodomain-like"/>
    <property type="match status" value="1"/>
</dbReference>